<dbReference type="InterPro" id="IPR027461">
    <property type="entry name" value="Carboxypeptidase_A_C_sf"/>
</dbReference>
<organism evidence="1 2">
    <name type="scientific">Microlunatus elymi</name>
    <dbReference type="NCBI Taxonomy" id="2596828"/>
    <lineage>
        <taxon>Bacteria</taxon>
        <taxon>Bacillati</taxon>
        <taxon>Actinomycetota</taxon>
        <taxon>Actinomycetes</taxon>
        <taxon>Propionibacteriales</taxon>
        <taxon>Propionibacteriaceae</taxon>
        <taxon>Microlunatus</taxon>
    </lineage>
</organism>
<evidence type="ECO:0000313" key="2">
    <source>
        <dbReference type="Proteomes" id="UP000319263"/>
    </source>
</evidence>
<reference evidence="1 2" key="1">
    <citation type="submission" date="2019-07" db="EMBL/GenBank/DDBJ databases">
        <title>Microlunatus dokdonensis sp. nov. isolated from the rhizospheric soil of the wild plant Elymus tsukushiensis.</title>
        <authorList>
            <person name="Ghim S.-Y."/>
            <person name="Hwang Y.-J."/>
            <person name="Son J.-S."/>
            <person name="Shin J.-H."/>
        </authorList>
    </citation>
    <scope>NUCLEOTIDE SEQUENCE [LARGE SCALE GENOMIC DNA]</scope>
    <source>
        <strain evidence="1 2">KUDC0627</strain>
    </source>
</reference>
<sequence>MAGRMPEAESLDGGILLLETSEQLPAAADVERWVRGLGERGYLEAVAARTVTANYN</sequence>
<dbReference type="AlphaFoldDB" id="A0A516Q707"/>
<name>A0A516Q707_9ACTN</name>
<keyword evidence="2" id="KW-1185">Reference proteome</keyword>
<dbReference type="Gene3D" id="3.50.30.60">
    <property type="entry name" value="LD-carboxypeptidase A C-terminal domain-like"/>
    <property type="match status" value="1"/>
</dbReference>
<dbReference type="OrthoDB" id="9807329at2"/>
<dbReference type="EMBL" id="CP041692">
    <property type="protein sequence ID" value="QDP98961.1"/>
    <property type="molecule type" value="Genomic_DNA"/>
</dbReference>
<evidence type="ECO:0000313" key="1">
    <source>
        <dbReference type="EMBL" id="QDP98961.1"/>
    </source>
</evidence>
<dbReference type="Proteomes" id="UP000319263">
    <property type="component" value="Chromosome"/>
</dbReference>
<gene>
    <name evidence="1" type="ORF">FOE78_19755</name>
</gene>
<accession>A0A516Q707</accession>
<proteinExistence type="predicted"/>
<protein>
    <submittedName>
        <fullName evidence="1">Uncharacterized protein</fullName>
    </submittedName>
</protein>
<dbReference type="KEGG" id="mik:FOE78_19755"/>